<evidence type="ECO:0000256" key="1">
    <source>
        <dbReference type="ARBA" id="ARBA00006914"/>
    </source>
</evidence>
<evidence type="ECO:0000256" key="5">
    <source>
        <dbReference type="ARBA" id="ARBA00022927"/>
    </source>
</evidence>
<dbReference type="InterPro" id="IPR009010">
    <property type="entry name" value="Asp_de-COase-like_dom_sf"/>
</dbReference>
<comment type="caution">
    <text evidence="8">The sequence shown here is derived from an EMBL/GenBank/DDBJ whole genome shotgun (WGS) entry which is preliminary data.</text>
</comment>
<feature type="domain" description="AAA+ ATPase" evidence="7">
    <location>
        <begin position="281"/>
        <end position="428"/>
    </location>
</feature>
<dbReference type="Gene3D" id="3.10.330.10">
    <property type="match status" value="1"/>
</dbReference>
<evidence type="ECO:0000256" key="4">
    <source>
        <dbReference type="ARBA" id="ARBA00022840"/>
    </source>
</evidence>
<accession>A0ABQ8XZ87</accession>
<keyword evidence="6" id="KW-0931">ER-Golgi transport</keyword>
<comment type="catalytic activity">
    <reaction evidence="6">
        <text>ATP + H2O = ADP + phosphate + H(+)</text>
        <dbReference type="Rhea" id="RHEA:13065"/>
        <dbReference type="ChEBI" id="CHEBI:15377"/>
        <dbReference type="ChEBI" id="CHEBI:15378"/>
        <dbReference type="ChEBI" id="CHEBI:30616"/>
        <dbReference type="ChEBI" id="CHEBI:43474"/>
        <dbReference type="ChEBI" id="CHEBI:456216"/>
        <dbReference type="EC" id="3.6.4.6"/>
    </reaction>
</comment>
<keyword evidence="3 6" id="KW-0547">Nucleotide-binding</keyword>
<name>A0ABQ8XZ87_9EUKA</name>
<dbReference type="InterPro" id="IPR003593">
    <property type="entry name" value="AAA+_ATPase"/>
</dbReference>
<dbReference type="SMART" id="SM00382">
    <property type="entry name" value="AAA"/>
    <property type="match status" value="2"/>
</dbReference>
<dbReference type="Pfam" id="PF00004">
    <property type="entry name" value="AAA"/>
    <property type="match status" value="2"/>
</dbReference>
<organism evidence="8 9">
    <name type="scientific">Anaeramoeba flamelloides</name>
    <dbReference type="NCBI Taxonomy" id="1746091"/>
    <lineage>
        <taxon>Eukaryota</taxon>
        <taxon>Metamonada</taxon>
        <taxon>Anaeramoebidae</taxon>
        <taxon>Anaeramoeba</taxon>
    </lineage>
</organism>
<dbReference type="Gene3D" id="1.10.8.60">
    <property type="match status" value="2"/>
</dbReference>
<keyword evidence="6" id="KW-0378">Hydrolase</keyword>
<keyword evidence="6" id="KW-0963">Cytoplasm</keyword>
<keyword evidence="9" id="KW-1185">Reference proteome</keyword>
<comment type="cofactor">
    <cofactor evidence="6">
        <name>Mg(2+)</name>
        <dbReference type="ChEBI" id="CHEBI:18420"/>
    </cofactor>
    <text evidence="6">Binds 1 Mg(2+) ion per subunit.</text>
</comment>
<evidence type="ECO:0000313" key="9">
    <source>
        <dbReference type="Proteomes" id="UP001150062"/>
    </source>
</evidence>
<reference evidence="8" key="1">
    <citation type="submission" date="2022-08" db="EMBL/GenBank/DDBJ databases">
        <title>Novel sulfate-reducing endosymbionts in the free-living metamonad Anaeramoeba.</title>
        <authorList>
            <person name="Jerlstrom-Hultqvist J."/>
            <person name="Cepicka I."/>
            <person name="Gallot-Lavallee L."/>
            <person name="Salas-Leiva D."/>
            <person name="Curtis B.A."/>
            <person name="Zahonova K."/>
            <person name="Pipaliya S."/>
            <person name="Dacks J."/>
            <person name="Roger A.J."/>
        </authorList>
    </citation>
    <scope>NUCLEOTIDE SEQUENCE</scope>
    <source>
        <strain evidence="8">Schooner1</strain>
    </source>
</reference>
<evidence type="ECO:0000256" key="3">
    <source>
        <dbReference type="ARBA" id="ARBA00022741"/>
    </source>
</evidence>
<dbReference type="PROSITE" id="PS00674">
    <property type="entry name" value="AAA"/>
    <property type="match status" value="1"/>
</dbReference>
<dbReference type="PANTHER" id="PTHR23078:SF3">
    <property type="entry name" value="VESICLE-FUSING ATPASE"/>
    <property type="match status" value="1"/>
</dbReference>
<dbReference type="Proteomes" id="UP001150062">
    <property type="component" value="Unassembled WGS sequence"/>
</dbReference>
<keyword evidence="4 6" id="KW-0067">ATP-binding</keyword>
<keyword evidence="6" id="KW-0479">Metal-binding</keyword>
<dbReference type="EMBL" id="JAOAOG010000236">
    <property type="protein sequence ID" value="KAJ6237908.1"/>
    <property type="molecule type" value="Genomic_DNA"/>
</dbReference>
<dbReference type="InterPro" id="IPR003959">
    <property type="entry name" value="ATPase_AAA_core"/>
</dbReference>
<feature type="domain" description="AAA+ ATPase" evidence="7">
    <location>
        <begin position="561"/>
        <end position="697"/>
    </location>
</feature>
<keyword evidence="5 6" id="KW-0653">Protein transport</keyword>
<dbReference type="InterPro" id="IPR027417">
    <property type="entry name" value="P-loop_NTPase"/>
</dbReference>
<dbReference type="Pfam" id="PF17862">
    <property type="entry name" value="AAA_lid_3"/>
    <property type="match status" value="1"/>
</dbReference>
<dbReference type="EC" id="3.6.4.6" evidence="6"/>
<dbReference type="Pfam" id="PF21964">
    <property type="entry name" value="NSF_ATPase_lid"/>
    <property type="match status" value="1"/>
</dbReference>
<evidence type="ECO:0000259" key="7">
    <source>
        <dbReference type="SMART" id="SM00382"/>
    </source>
</evidence>
<comment type="subcellular location">
    <subcellularLocation>
        <location evidence="6">Cytoplasm</location>
    </subcellularLocation>
</comment>
<dbReference type="InterPro" id="IPR029067">
    <property type="entry name" value="CDC48_domain_2-like_sf"/>
</dbReference>
<comment type="similarity">
    <text evidence="1 6">Belongs to the AAA ATPase family.</text>
</comment>
<keyword evidence="6" id="KW-0460">Magnesium</keyword>
<dbReference type="SUPFAM" id="SSF50692">
    <property type="entry name" value="ADC-like"/>
    <property type="match status" value="1"/>
</dbReference>
<dbReference type="InterPro" id="IPR039812">
    <property type="entry name" value="Vesicle-fus_ATPase"/>
</dbReference>
<gene>
    <name evidence="8" type="ORF">M0813_26486</name>
</gene>
<keyword evidence="2 6" id="KW-0813">Transport</keyword>
<dbReference type="SUPFAM" id="SSF52540">
    <property type="entry name" value="P-loop containing nucleoside triphosphate hydrolases"/>
    <property type="match status" value="2"/>
</dbReference>
<dbReference type="SUPFAM" id="SSF54585">
    <property type="entry name" value="Cdc48 domain 2-like"/>
    <property type="match status" value="1"/>
</dbReference>
<protein>
    <recommendedName>
        <fullName evidence="6">Vesicle-fusing ATPase</fullName>
        <ecNumber evidence="6">3.6.4.6</ecNumber>
    </recommendedName>
</protein>
<dbReference type="Gene3D" id="3.40.50.300">
    <property type="entry name" value="P-loop containing nucleotide triphosphate hydrolases"/>
    <property type="match status" value="2"/>
</dbReference>
<comment type="function">
    <text evidence="6">Required for vesicle-mediated transport. Catalyzes the fusion of transport vesicles within the Golgi cisternae. Is also required for transport from the endoplasmic reticulum to the Golgi stack. Seems to function as a fusion protein required for the delivery of cargo proteins to all compartments of the Golgi stack independent of vesicle origin.</text>
</comment>
<proteinExistence type="inferred from homology"/>
<evidence type="ECO:0000256" key="2">
    <source>
        <dbReference type="ARBA" id="ARBA00022448"/>
    </source>
</evidence>
<sequence length="766" mass="86352">MSEKIYLSKSTRFMKQTVMPNNQELTQFKPVKSIDKEKMLTNKIYINPEDFKLIFAEQPKSGYGTINFSLVYTICPHKKVKKGCITLSNIQKISLDIGRNDKVQIIPWSVPKTSIYISKITFEVDFMIKNRSNPTIDATKLARRVISNFQNQVFSVGQEFVIDYDVYYLRLSAKSLETMELESILKIDKDEKENEKNELELTINERGILVSQSQIRFDKKQGAQLKLKGGGSGGSSLFKSDWNFEDMGIGGLDSEFSNIFRRAFASRVFPPNVIKKLGIKHVRGILLHGPPGTGKTLMARQIGKMLNGKEPKIVNGPEILNKYVGQSEENIRNLFAEAEKDQEEKGDESELHIIIFDEIDAICRKRGTRTDGTGVGDTVVNQLLAKIDGVDSLNNILIIGMTNRKDMLDTALLRPGRLEVQMPIGLPDEDGRTEILRIHTKLMRESGSISSEVILEKIAERTPNFSGAEIEGLVKSASSFALNRHVDVNNPTKPTDMENIVVQPIDFEKALEEVKPAFGISEDEFEGCFRNGIINYGEKFEKIMYLGHSFIKQVLRSKRTPLISVLLKGKPGTGKTALAATLAIESKFPFVKMINAEKLIGYTEIGKSSEIKRIFDDAYKSPLSVIVIDDIERLLEYVHIGPRFSNKVLQTLLVLIKSVPPLGHKVLIIGTTSIPHVLEEMGFFDVFNATIEIPQLETTNEIMMVLKTMKIFKKKEELQKLQKALVPRKIGIKRLLMLAEMALQSTKNGELTAETFLEFWTDYSVL</sequence>
<evidence type="ECO:0000313" key="8">
    <source>
        <dbReference type="EMBL" id="KAJ6237908.1"/>
    </source>
</evidence>
<dbReference type="PANTHER" id="PTHR23078">
    <property type="entry name" value="VESICULAR-FUSION PROTEIN NSF"/>
    <property type="match status" value="1"/>
</dbReference>
<dbReference type="Gene3D" id="2.40.40.20">
    <property type="match status" value="1"/>
</dbReference>
<dbReference type="InterPro" id="IPR054419">
    <property type="entry name" value="NSF_ATPase_lid"/>
</dbReference>
<dbReference type="InterPro" id="IPR041569">
    <property type="entry name" value="AAA_lid_3"/>
</dbReference>
<evidence type="ECO:0000256" key="6">
    <source>
        <dbReference type="RuleBase" id="RU367045"/>
    </source>
</evidence>
<dbReference type="InterPro" id="IPR003960">
    <property type="entry name" value="ATPase_AAA_CS"/>
</dbReference>
<dbReference type="CDD" id="cd19481">
    <property type="entry name" value="RecA-like_protease"/>
    <property type="match status" value="1"/>
</dbReference>